<dbReference type="PANTHER" id="PTHR33802:SF2">
    <property type="entry name" value="EF-HAND DOMAIN-CONTAINING PROTEIN"/>
    <property type="match status" value="1"/>
</dbReference>
<dbReference type="AlphaFoldDB" id="A0A0L0TDX3"/>
<dbReference type="VEuPathDB" id="FungiDB:AMAG_17169"/>
<dbReference type="Proteomes" id="UP000054350">
    <property type="component" value="Unassembled WGS sequence"/>
</dbReference>
<protein>
    <recommendedName>
        <fullName evidence="4">Tryptophan-rich sensory protein</fullName>
    </recommendedName>
</protein>
<keyword evidence="3" id="KW-1185">Reference proteome</keyword>
<feature type="transmembrane region" description="Helical" evidence="1">
    <location>
        <begin position="191"/>
        <end position="210"/>
    </location>
</feature>
<feature type="transmembrane region" description="Helical" evidence="1">
    <location>
        <begin position="165"/>
        <end position="184"/>
    </location>
</feature>
<gene>
    <name evidence="2" type="ORF">AMAG_17169</name>
</gene>
<feature type="transmembrane region" description="Helical" evidence="1">
    <location>
        <begin position="27"/>
        <end position="45"/>
    </location>
</feature>
<feature type="transmembrane region" description="Helical" evidence="1">
    <location>
        <begin position="101"/>
        <end position="120"/>
    </location>
</feature>
<keyword evidence="1" id="KW-1133">Transmembrane helix</keyword>
<dbReference type="PANTHER" id="PTHR33802">
    <property type="entry name" value="SI:CH211-161H7.5-RELATED"/>
    <property type="match status" value="1"/>
</dbReference>
<proteinExistence type="predicted"/>
<keyword evidence="1" id="KW-0472">Membrane</keyword>
<dbReference type="OrthoDB" id="5586934at2759"/>
<evidence type="ECO:0000313" key="3">
    <source>
        <dbReference type="Proteomes" id="UP000054350"/>
    </source>
</evidence>
<keyword evidence="1" id="KW-0812">Transmembrane</keyword>
<feature type="transmembrane region" description="Helical" evidence="1">
    <location>
        <begin position="238"/>
        <end position="259"/>
    </location>
</feature>
<feature type="transmembrane region" description="Helical" evidence="1">
    <location>
        <begin position="66"/>
        <end position="89"/>
    </location>
</feature>
<evidence type="ECO:0000313" key="2">
    <source>
        <dbReference type="EMBL" id="KNE72937.1"/>
    </source>
</evidence>
<name>A0A0L0TDX3_ALLM3</name>
<organism evidence="2 3">
    <name type="scientific">Allomyces macrogynus (strain ATCC 38327)</name>
    <name type="common">Allomyces javanicus var. macrogynus</name>
    <dbReference type="NCBI Taxonomy" id="578462"/>
    <lineage>
        <taxon>Eukaryota</taxon>
        <taxon>Fungi</taxon>
        <taxon>Fungi incertae sedis</taxon>
        <taxon>Blastocladiomycota</taxon>
        <taxon>Blastocladiomycetes</taxon>
        <taxon>Blastocladiales</taxon>
        <taxon>Blastocladiaceae</taxon>
        <taxon>Allomyces</taxon>
    </lineage>
</organism>
<feature type="transmembrane region" description="Helical" evidence="1">
    <location>
        <begin position="125"/>
        <end position="145"/>
    </location>
</feature>
<dbReference type="EMBL" id="GG745385">
    <property type="protein sequence ID" value="KNE72937.1"/>
    <property type="molecule type" value="Genomic_DNA"/>
</dbReference>
<evidence type="ECO:0008006" key="4">
    <source>
        <dbReference type="Google" id="ProtNLM"/>
    </source>
</evidence>
<accession>A0A0L0TDX3</accession>
<reference evidence="2 3" key="1">
    <citation type="submission" date="2009-11" db="EMBL/GenBank/DDBJ databases">
        <title>Annotation of Allomyces macrogynus ATCC 38327.</title>
        <authorList>
            <consortium name="The Broad Institute Genome Sequencing Platform"/>
            <person name="Russ C."/>
            <person name="Cuomo C."/>
            <person name="Burger G."/>
            <person name="Gray M.W."/>
            <person name="Holland P.W.H."/>
            <person name="King N."/>
            <person name="Lang F.B.F."/>
            <person name="Roger A.J."/>
            <person name="Ruiz-Trillo I."/>
            <person name="Young S.K."/>
            <person name="Zeng Q."/>
            <person name="Gargeya S."/>
            <person name="Fitzgerald M."/>
            <person name="Haas B."/>
            <person name="Abouelleil A."/>
            <person name="Alvarado L."/>
            <person name="Arachchi H.M."/>
            <person name="Berlin A."/>
            <person name="Chapman S.B."/>
            <person name="Gearin G."/>
            <person name="Goldberg J."/>
            <person name="Griggs A."/>
            <person name="Gujja S."/>
            <person name="Hansen M."/>
            <person name="Heiman D."/>
            <person name="Howarth C."/>
            <person name="Larimer J."/>
            <person name="Lui A."/>
            <person name="MacDonald P.J.P."/>
            <person name="McCowen C."/>
            <person name="Montmayeur A."/>
            <person name="Murphy C."/>
            <person name="Neiman D."/>
            <person name="Pearson M."/>
            <person name="Priest M."/>
            <person name="Roberts A."/>
            <person name="Saif S."/>
            <person name="Shea T."/>
            <person name="Sisk P."/>
            <person name="Stolte C."/>
            <person name="Sykes S."/>
            <person name="Wortman J."/>
            <person name="Nusbaum C."/>
            <person name="Birren B."/>
        </authorList>
    </citation>
    <scope>NUCLEOTIDE SEQUENCE [LARGE SCALE GENOMIC DNA]</scope>
    <source>
        <strain evidence="2 3">ATCC 38327</strain>
    </source>
</reference>
<reference evidence="3" key="2">
    <citation type="submission" date="2009-11" db="EMBL/GenBank/DDBJ databases">
        <title>The Genome Sequence of Allomyces macrogynus strain ATCC 38327.</title>
        <authorList>
            <consortium name="The Broad Institute Genome Sequencing Platform"/>
            <person name="Russ C."/>
            <person name="Cuomo C."/>
            <person name="Shea T."/>
            <person name="Young S.K."/>
            <person name="Zeng Q."/>
            <person name="Koehrsen M."/>
            <person name="Haas B."/>
            <person name="Borodovsky M."/>
            <person name="Guigo R."/>
            <person name="Alvarado L."/>
            <person name="Berlin A."/>
            <person name="Borenstein D."/>
            <person name="Chen Z."/>
            <person name="Engels R."/>
            <person name="Freedman E."/>
            <person name="Gellesch M."/>
            <person name="Goldberg J."/>
            <person name="Griggs A."/>
            <person name="Gujja S."/>
            <person name="Heiman D."/>
            <person name="Hepburn T."/>
            <person name="Howarth C."/>
            <person name="Jen D."/>
            <person name="Larson L."/>
            <person name="Lewis B."/>
            <person name="Mehta T."/>
            <person name="Park D."/>
            <person name="Pearson M."/>
            <person name="Roberts A."/>
            <person name="Saif S."/>
            <person name="Shenoy N."/>
            <person name="Sisk P."/>
            <person name="Stolte C."/>
            <person name="Sykes S."/>
            <person name="Walk T."/>
            <person name="White J."/>
            <person name="Yandava C."/>
            <person name="Burger G."/>
            <person name="Gray M.W."/>
            <person name="Holland P.W.H."/>
            <person name="King N."/>
            <person name="Lang F.B.F."/>
            <person name="Roger A.J."/>
            <person name="Ruiz-Trillo I."/>
            <person name="Lander E."/>
            <person name="Nusbaum C."/>
        </authorList>
    </citation>
    <scope>NUCLEOTIDE SEQUENCE [LARGE SCALE GENOMIC DNA]</scope>
    <source>
        <strain evidence="3">ATCC 38327</strain>
    </source>
</reference>
<evidence type="ECO:0000256" key="1">
    <source>
        <dbReference type="SAM" id="Phobius"/>
    </source>
</evidence>
<sequence length="268" mass="29022">MADHHQPLLPRAASDAVSTATPLTTVALRWANLALLITIQVLNKYSSAGKIGHGAIGEISRRHPNFLVPAPWAFSIWGLIYAFLTLFALAQALFPIPAVDAAVGTVFLANALFSLSWLFLFSYEYIALSTFAIAGMWITALHIVMRLPRTSYVSWLEYLTYQLGLRLYAAWLTGATVVAIYAATTDRDAKYVPAAVVGAVAVAGLDAWIAVTYDDLVFVGVGFWTLVANYARNRGVPVLGPLVLVLAAGVGAVAAWIGWTRWTRRVAL</sequence>